<proteinExistence type="predicted"/>
<dbReference type="AlphaFoldDB" id="A0A921JGB6"/>
<dbReference type="Proteomes" id="UP000742631">
    <property type="component" value="Unassembled WGS sequence"/>
</dbReference>
<evidence type="ECO:0000313" key="2">
    <source>
        <dbReference type="EMBL" id="HJE24894.1"/>
    </source>
</evidence>
<gene>
    <name evidence="2" type="ORF">K8W01_14660</name>
</gene>
<dbReference type="EMBL" id="DYYG01000042">
    <property type="protein sequence ID" value="HJE24894.1"/>
    <property type="molecule type" value="Genomic_DNA"/>
</dbReference>
<evidence type="ECO:0000313" key="3">
    <source>
        <dbReference type="Proteomes" id="UP000742631"/>
    </source>
</evidence>
<organism evidence="2 3">
    <name type="scientific">Methylorubrum populi</name>
    <dbReference type="NCBI Taxonomy" id="223967"/>
    <lineage>
        <taxon>Bacteria</taxon>
        <taxon>Pseudomonadati</taxon>
        <taxon>Pseudomonadota</taxon>
        <taxon>Alphaproteobacteria</taxon>
        <taxon>Hyphomicrobiales</taxon>
        <taxon>Methylobacteriaceae</taxon>
        <taxon>Methylorubrum</taxon>
    </lineage>
</organism>
<evidence type="ECO:0000256" key="1">
    <source>
        <dbReference type="SAM" id="MobiDB-lite"/>
    </source>
</evidence>
<feature type="region of interest" description="Disordered" evidence="1">
    <location>
        <begin position="158"/>
        <end position="179"/>
    </location>
</feature>
<protein>
    <submittedName>
        <fullName evidence="2">Uncharacterized protein</fullName>
    </submittedName>
</protein>
<name>A0A921JGB6_9HYPH</name>
<reference evidence="2" key="1">
    <citation type="journal article" date="2021" name="PeerJ">
        <title>Extensive microbial diversity within the chicken gut microbiome revealed by metagenomics and culture.</title>
        <authorList>
            <person name="Gilroy R."/>
            <person name="Ravi A."/>
            <person name="Getino M."/>
            <person name="Pursley I."/>
            <person name="Horton D.L."/>
            <person name="Alikhan N.F."/>
            <person name="Baker D."/>
            <person name="Gharbi K."/>
            <person name="Hall N."/>
            <person name="Watson M."/>
            <person name="Adriaenssens E.M."/>
            <person name="Foster-Nyarko E."/>
            <person name="Jarju S."/>
            <person name="Secka A."/>
            <person name="Antonio M."/>
            <person name="Oren A."/>
            <person name="Chaudhuri R.R."/>
            <person name="La Ragione R."/>
            <person name="Hildebrand F."/>
            <person name="Pallen M.J."/>
        </authorList>
    </citation>
    <scope>NUCLEOTIDE SEQUENCE</scope>
    <source>
        <strain evidence="2">316</strain>
    </source>
</reference>
<accession>A0A921JGB6</accession>
<comment type="caution">
    <text evidence="2">The sequence shown here is derived from an EMBL/GenBank/DDBJ whole genome shotgun (WGS) entry which is preliminary data.</text>
</comment>
<reference evidence="2" key="2">
    <citation type="submission" date="2021-09" db="EMBL/GenBank/DDBJ databases">
        <authorList>
            <person name="Gilroy R."/>
        </authorList>
    </citation>
    <scope>NUCLEOTIDE SEQUENCE</scope>
    <source>
        <strain evidence="2">316</strain>
    </source>
</reference>
<sequence length="179" mass="19773">MADLRKVIREAYLDLDKRMTPLLMRRDQLMEELAQVNREINRLTPSMDEARKVAEVLGLDLAEIEVKNAGAEQPGVTIKEGIRLVLASNTDGLNSADLHENVSLAYFGNKLERTSFSPQLSRMKSDGEVSLSDGIWRLTSKGRAAMTTRRLVQGSISFNENEPHDAGASHGSDTGSVFD</sequence>